<dbReference type="PANTHER" id="PTHR32248:SF4">
    <property type="entry name" value="RNA POLYMERASE SIGMA-54 FACTOR"/>
    <property type="match status" value="1"/>
</dbReference>
<dbReference type="GO" id="GO:0001216">
    <property type="term" value="F:DNA-binding transcription activator activity"/>
    <property type="evidence" value="ECO:0007669"/>
    <property type="project" value="InterPro"/>
</dbReference>
<evidence type="ECO:0000313" key="12">
    <source>
        <dbReference type="Proteomes" id="UP000295832"/>
    </source>
</evidence>
<proteinExistence type="inferred from homology"/>
<dbReference type="Gene3D" id="1.10.10.60">
    <property type="entry name" value="Homeodomain-like"/>
    <property type="match status" value="1"/>
</dbReference>
<evidence type="ECO:0000313" key="11">
    <source>
        <dbReference type="EMBL" id="TDX59134.1"/>
    </source>
</evidence>
<dbReference type="RefSeq" id="WP_134114066.1">
    <property type="nucleotide sequence ID" value="NZ_SOEG01000001.1"/>
</dbReference>
<dbReference type="PIRSF" id="PIRSF000774">
    <property type="entry name" value="RpoN"/>
    <property type="match status" value="1"/>
</dbReference>
<gene>
    <name evidence="11" type="ORF">C7959_10120</name>
</gene>
<keyword evidence="7" id="KW-0238">DNA-binding</keyword>
<dbReference type="Pfam" id="PF00309">
    <property type="entry name" value="Sigma54_AID"/>
    <property type="match status" value="1"/>
</dbReference>
<dbReference type="PROSITE" id="PS50044">
    <property type="entry name" value="SIGMA54_3"/>
    <property type="match status" value="1"/>
</dbReference>
<comment type="caution">
    <text evidence="11">The sequence shown here is derived from an EMBL/GenBank/DDBJ whole genome shotgun (WGS) entry which is preliminary data.</text>
</comment>
<feature type="domain" description="RNA polymerase sigma factor 54 core-binding" evidence="10">
    <location>
        <begin position="73"/>
        <end position="265"/>
    </location>
</feature>
<keyword evidence="12" id="KW-1185">Reference proteome</keyword>
<dbReference type="GO" id="GO:0003677">
    <property type="term" value="F:DNA binding"/>
    <property type="evidence" value="ECO:0007669"/>
    <property type="project" value="UniProtKB-KW"/>
</dbReference>
<protein>
    <submittedName>
        <fullName evidence="11">RNA polymerase RpoN-/SigL-like sigma 54 subunit</fullName>
    </submittedName>
</protein>
<dbReference type="Pfam" id="PF04552">
    <property type="entry name" value="Sigma54_DBD"/>
    <property type="match status" value="1"/>
</dbReference>
<evidence type="ECO:0000259" key="10">
    <source>
        <dbReference type="Pfam" id="PF04963"/>
    </source>
</evidence>
<dbReference type="GO" id="GO:0016779">
    <property type="term" value="F:nucleotidyltransferase activity"/>
    <property type="evidence" value="ECO:0007669"/>
    <property type="project" value="UniProtKB-KW"/>
</dbReference>
<name>A0A4R8HLA2_9FIRM</name>
<dbReference type="Gene3D" id="1.10.10.1330">
    <property type="entry name" value="RNA polymerase sigma-54 factor, core-binding domain"/>
    <property type="match status" value="1"/>
</dbReference>
<dbReference type="Proteomes" id="UP000295832">
    <property type="component" value="Unassembled WGS sequence"/>
</dbReference>
<feature type="domain" description="RNA polymerase sigma factor 54 DNA-binding" evidence="9">
    <location>
        <begin position="280"/>
        <end position="437"/>
    </location>
</feature>
<accession>A0A4R8HLA2</accession>
<dbReference type="EMBL" id="SOEG01000001">
    <property type="protein sequence ID" value="TDX59134.1"/>
    <property type="molecule type" value="Genomic_DNA"/>
</dbReference>
<evidence type="ECO:0000256" key="8">
    <source>
        <dbReference type="ARBA" id="ARBA00023163"/>
    </source>
</evidence>
<organism evidence="11 12">
    <name type="scientific">Orenia marismortui</name>
    <dbReference type="NCBI Taxonomy" id="46469"/>
    <lineage>
        <taxon>Bacteria</taxon>
        <taxon>Bacillati</taxon>
        <taxon>Bacillota</taxon>
        <taxon>Clostridia</taxon>
        <taxon>Halanaerobiales</taxon>
        <taxon>Halobacteroidaceae</taxon>
        <taxon>Orenia</taxon>
    </lineage>
</organism>
<evidence type="ECO:0000256" key="1">
    <source>
        <dbReference type="ARBA" id="ARBA00008798"/>
    </source>
</evidence>
<dbReference type="PROSITE" id="PS00717">
    <property type="entry name" value="SIGMA54_1"/>
    <property type="match status" value="1"/>
</dbReference>
<dbReference type="GO" id="GO:0000428">
    <property type="term" value="C:DNA-directed RNA polymerase complex"/>
    <property type="evidence" value="ECO:0007669"/>
    <property type="project" value="UniProtKB-KW"/>
</dbReference>
<sequence length="440" mass="51168">MDFKQEFNLKQEQKMIMTPKLQQAIELLQFSTLELRDYIEEEIIDNPLLELEDIYSSSANYSGEYYSQEGINYQNFIADRPSLDEYLCQQLYLVADNKLEEEIGQYIIGNLDDSGFFTDKEKVKEELKVSDKEIEVILSKIKKFQPLGIAANNMEESLLLQLDNLTAELDIQDINLAKKIICDYLSELSKNQVSIIAKKLSLELDHAQKLIDLIKSLTPIPVEGFNDLYNNSYLEPDVILKRVKGDYIIIMDERSFPTLRINRYYKKILEQGKSEVELQDYVNEQLNSALWLIKSIEQRRRTIYNIVQAIIDLQRDFLAGGLEYLKPMTMQEVADAIDMHESTVSRATSDKYIQTPHGLFEMKFFFSESIKTKSGFISAVSVKQKLKTIIEEEDKAKPLSDQKIVDKLKAMNIDISRRTIANYRKELSIPSSRQRKRYVY</sequence>
<keyword evidence="8" id="KW-0804">Transcription</keyword>
<dbReference type="InterPro" id="IPR007046">
    <property type="entry name" value="RNA_pol_sigma_54_core-bd"/>
</dbReference>
<dbReference type="PRINTS" id="PR00045">
    <property type="entry name" value="SIGMA54FCT"/>
</dbReference>
<evidence type="ECO:0000256" key="2">
    <source>
        <dbReference type="ARBA" id="ARBA00022478"/>
    </source>
</evidence>
<evidence type="ECO:0000256" key="3">
    <source>
        <dbReference type="ARBA" id="ARBA00022679"/>
    </source>
</evidence>
<keyword evidence="4" id="KW-0548">Nucleotidyltransferase</keyword>
<dbReference type="NCBIfam" id="TIGR02395">
    <property type="entry name" value="rpoN_sigma"/>
    <property type="match status" value="1"/>
</dbReference>
<keyword evidence="5" id="KW-0805">Transcription regulation</keyword>
<comment type="similarity">
    <text evidence="1">Belongs to the sigma-54 factor family.</text>
</comment>
<evidence type="ECO:0000256" key="4">
    <source>
        <dbReference type="ARBA" id="ARBA00022695"/>
    </source>
</evidence>
<reference evidence="11 12" key="1">
    <citation type="submission" date="2019-03" db="EMBL/GenBank/DDBJ databases">
        <title>Subsurface microbial communities from deep shales in Ohio and West Virginia, USA.</title>
        <authorList>
            <person name="Wrighton K."/>
        </authorList>
    </citation>
    <scope>NUCLEOTIDE SEQUENCE [LARGE SCALE GENOMIC DNA]</scope>
    <source>
        <strain evidence="11 12">MSL 6dP</strain>
    </source>
</reference>
<dbReference type="AlphaFoldDB" id="A0A4R8HLA2"/>
<evidence type="ECO:0000256" key="6">
    <source>
        <dbReference type="ARBA" id="ARBA00023082"/>
    </source>
</evidence>
<keyword evidence="3" id="KW-0808">Transferase</keyword>
<dbReference type="GO" id="GO:0006352">
    <property type="term" value="P:DNA-templated transcription initiation"/>
    <property type="evidence" value="ECO:0007669"/>
    <property type="project" value="InterPro"/>
</dbReference>
<dbReference type="STRING" id="926561.GCA_000379025_01034"/>
<keyword evidence="2" id="KW-0240">DNA-directed RNA polymerase</keyword>
<dbReference type="InterPro" id="IPR038709">
    <property type="entry name" value="RpoN_core-bd_sf"/>
</dbReference>
<dbReference type="GO" id="GO:0016987">
    <property type="term" value="F:sigma factor activity"/>
    <property type="evidence" value="ECO:0007669"/>
    <property type="project" value="UniProtKB-KW"/>
</dbReference>
<evidence type="ECO:0000256" key="5">
    <source>
        <dbReference type="ARBA" id="ARBA00023015"/>
    </source>
</evidence>
<dbReference type="InterPro" id="IPR007634">
    <property type="entry name" value="RNA_pol_sigma_54_DNA-bd"/>
</dbReference>
<dbReference type="PANTHER" id="PTHR32248">
    <property type="entry name" value="RNA POLYMERASE SIGMA-54 FACTOR"/>
    <property type="match status" value="1"/>
</dbReference>
<keyword evidence="6" id="KW-0731">Sigma factor</keyword>
<dbReference type="InterPro" id="IPR000394">
    <property type="entry name" value="RNA_pol_sigma_54"/>
</dbReference>
<dbReference type="Pfam" id="PF04963">
    <property type="entry name" value="Sigma54_CBD"/>
    <property type="match status" value="1"/>
</dbReference>
<evidence type="ECO:0000259" key="9">
    <source>
        <dbReference type="Pfam" id="PF04552"/>
    </source>
</evidence>
<evidence type="ECO:0000256" key="7">
    <source>
        <dbReference type="ARBA" id="ARBA00023125"/>
    </source>
</evidence>